<dbReference type="EMBL" id="CP022604">
    <property type="protein sequence ID" value="ASV85248.1"/>
    <property type="molecule type" value="Genomic_DNA"/>
</dbReference>
<proteinExistence type="predicted"/>
<evidence type="ECO:0000256" key="1">
    <source>
        <dbReference type="SAM" id="MobiDB-lite"/>
    </source>
</evidence>
<reference evidence="2 3" key="1">
    <citation type="submission" date="2017-07" db="EMBL/GenBank/DDBJ databases">
        <title>Phylogenetic study on the rhizospheric bacterium Ochrobactrum sp. A44.</title>
        <authorList>
            <person name="Krzyzanowska D.M."/>
            <person name="Ossowicki A."/>
            <person name="Rajewska M."/>
            <person name="Maciag T."/>
            <person name="Kaczynski Z."/>
            <person name="Czerwicka M."/>
            <person name="Jafra S."/>
        </authorList>
    </citation>
    <scope>NUCLEOTIDE SEQUENCE [LARGE SCALE GENOMIC DNA]</scope>
    <source>
        <strain evidence="2 3">A44</strain>
    </source>
</reference>
<evidence type="ECO:0000313" key="3">
    <source>
        <dbReference type="Proteomes" id="UP000215256"/>
    </source>
</evidence>
<dbReference type="Proteomes" id="UP000215256">
    <property type="component" value="Chromosome 1"/>
</dbReference>
<dbReference type="OrthoDB" id="8452826at2"/>
<sequence>MPKNKPQPRQDKLIDQYREIGPAVLLAALMNKKNRKGEARNDNMRSSILAVKESD</sequence>
<feature type="region of interest" description="Disordered" evidence="1">
    <location>
        <begin position="33"/>
        <end position="55"/>
    </location>
</feature>
<name>A0A248UEZ4_9HYPH</name>
<protein>
    <submittedName>
        <fullName evidence="2">Uncharacterized protein</fullName>
    </submittedName>
</protein>
<evidence type="ECO:0000313" key="2">
    <source>
        <dbReference type="EMBL" id="ASV85248.1"/>
    </source>
</evidence>
<dbReference type="KEGG" id="och:CES85_0711"/>
<gene>
    <name evidence="2" type="ORF">CES85_0711</name>
</gene>
<dbReference type="RefSeq" id="WP_095446328.1">
    <property type="nucleotide sequence ID" value="NZ_CP022604.1"/>
</dbReference>
<accession>A0A248UEZ4</accession>
<organism evidence="2 3">
    <name type="scientific">Ochrobactrum quorumnocens</name>
    <dbReference type="NCBI Taxonomy" id="271865"/>
    <lineage>
        <taxon>Bacteria</taxon>
        <taxon>Pseudomonadati</taxon>
        <taxon>Pseudomonadota</taxon>
        <taxon>Alphaproteobacteria</taxon>
        <taxon>Hyphomicrobiales</taxon>
        <taxon>Brucellaceae</taxon>
        <taxon>Brucella/Ochrobactrum group</taxon>
        <taxon>Ochrobactrum</taxon>
    </lineage>
</organism>
<dbReference type="AlphaFoldDB" id="A0A248UEZ4"/>